<reference evidence="2 3" key="1">
    <citation type="submission" date="2019-01" db="EMBL/GenBank/DDBJ databases">
        <authorList>
            <consortium name="Pathogen Informatics"/>
        </authorList>
    </citation>
    <scope>NUCLEOTIDE SEQUENCE [LARGE SCALE GENOMIC DNA]</scope>
    <source>
        <strain evidence="2 3">NCTC10122</strain>
    </source>
</reference>
<dbReference type="Proteomes" id="UP000290942">
    <property type="component" value="Chromosome"/>
</dbReference>
<dbReference type="EMBL" id="LR214970">
    <property type="protein sequence ID" value="VEU60829.1"/>
    <property type="molecule type" value="Genomic_DNA"/>
</dbReference>
<evidence type="ECO:0000313" key="3">
    <source>
        <dbReference type="Proteomes" id="UP000290942"/>
    </source>
</evidence>
<feature type="transmembrane region" description="Helical" evidence="1">
    <location>
        <begin position="245"/>
        <end position="265"/>
    </location>
</feature>
<dbReference type="RefSeq" id="WP_129687724.1">
    <property type="nucleotide sequence ID" value="NZ_LR214970.1"/>
</dbReference>
<feature type="transmembrane region" description="Helical" evidence="1">
    <location>
        <begin position="20"/>
        <end position="42"/>
    </location>
</feature>
<evidence type="ECO:0000313" key="2">
    <source>
        <dbReference type="EMBL" id="VEU60829.1"/>
    </source>
</evidence>
<feature type="transmembrane region" description="Helical" evidence="1">
    <location>
        <begin position="91"/>
        <end position="111"/>
    </location>
</feature>
<organism evidence="2 3">
    <name type="scientific">Mycoplasmopsis bovigenitalium</name>
    <dbReference type="NCBI Taxonomy" id="2112"/>
    <lineage>
        <taxon>Bacteria</taxon>
        <taxon>Bacillati</taxon>
        <taxon>Mycoplasmatota</taxon>
        <taxon>Mycoplasmoidales</taxon>
        <taxon>Metamycoplasmataceae</taxon>
        <taxon>Mycoplasmopsis</taxon>
    </lineage>
</organism>
<feature type="transmembrane region" description="Helical" evidence="1">
    <location>
        <begin position="156"/>
        <end position="175"/>
    </location>
</feature>
<keyword evidence="1" id="KW-0812">Transmembrane</keyword>
<protein>
    <submittedName>
        <fullName evidence="2">Predicted integral membrane protein</fullName>
    </submittedName>
</protein>
<sequence>MLEFFRWQPDNKHFYFKGISLALYITCVVISFFAVILIWIFKNPIHIWYNSKSIHLGTLSSKSLKILIGSITIVFMSMRSLILWFAKYPNIYEIIPFHLCRLMLLFTALSLVFNKVNLIKYFGPIAIIGCIIALLLPSFDFVPATKPQKIGIDSVYYYDYILCHCFLLIITSMLLATHRIQIKAKDLLITTIFFICLALIMFNINLVTYIYAPKGWQTNYLYLGKDEVNSQSNLFGVLSKWPWNLFTWTILGLIFYSIFVAIWIVQDKVQIDFMNRKMSISVKKSDRWIEFKNCQHVNNIQNK</sequence>
<feature type="transmembrane region" description="Helical" evidence="1">
    <location>
        <begin position="187"/>
        <end position="212"/>
    </location>
</feature>
<evidence type="ECO:0000256" key="1">
    <source>
        <dbReference type="SAM" id="Phobius"/>
    </source>
</evidence>
<proteinExistence type="predicted"/>
<gene>
    <name evidence="2" type="ORF">NCTC10122_00431</name>
</gene>
<feature type="transmembrane region" description="Helical" evidence="1">
    <location>
        <begin position="63"/>
        <end position="85"/>
    </location>
</feature>
<keyword evidence="1" id="KW-0472">Membrane</keyword>
<keyword evidence="1" id="KW-1133">Transmembrane helix</keyword>
<dbReference type="Pfam" id="PF14808">
    <property type="entry name" value="TMEM164"/>
    <property type="match status" value="1"/>
</dbReference>
<dbReference type="AlphaFoldDB" id="A0A449A971"/>
<name>A0A449A971_9BACT</name>
<feature type="transmembrane region" description="Helical" evidence="1">
    <location>
        <begin position="118"/>
        <end position="136"/>
    </location>
</feature>
<accession>A0A449A971</accession>